<dbReference type="RefSeq" id="WP_244607442.1">
    <property type="nucleotide sequence ID" value="NZ_CP029427.2"/>
</dbReference>
<reference evidence="8" key="1">
    <citation type="submission" date="2019-06" db="EMBL/GenBank/DDBJ databases">
        <title>Whole-Genome Sequence of Bradyrhizobium sp. 3 Strain 65S1MB.</title>
        <authorList>
            <person name="Bromfield E.S.P."/>
            <person name="Cloutier S."/>
            <person name="Nguyen H.D.T."/>
        </authorList>
    </citation>
    <scope>NUCLEOTIDE SEQUENCE [LARGE SCALE GENOMIC DNA]</scope>
    <source>
        <strain evidence="8">65S1MB</strain>
    </source>
</reference>
<evidence type="ECO:0000313" key="7">
    <source>
        <dbReference type="EMBL" id="QIP08666.2"/>
    </source>
</evidence>
<dbReference type="InterPro" id="IPR011006">
    <property type="entry name" value="CheY-like_superfamily"/>
</dbReference>
<evidence type="ECO:0000313" key="9">
    <source>
        <dbReference type="Proteomes" id="UP000500895"/>
    </source>
</evidence>
<dbReference type="EMBL" id="CP041090">
    <property type="protein sequence ID" value="QDF39256.2"/>
    <property type="molecule type" value="Genomic_DNA"/>
</dbReference>
<dbReference type="InterPro" id="IPR050595">
    <property type="entry name" value="Bact_response_regulator"/>
</dbReference>
<proteinExistence type="predicted"/>
<reference evidence="7" key="3">
    <citation type="submission" date="2024-02" db="EMBL/GenBank/DDBJ databases">
        <authorList>
            <person name="Bromfield E.S.P."/>
            <person name="Cloutier S."/>
            <person name="Nguyen H.D.T."/>
        </authorList>
    </citation>
    <scope>NUCLEOTIDE SEQUENCE</scope>
    <source>
        <strain evidence="7">101S1MB</strain>
        <strain evidence="6">65S1MB</strain>
    </source>
</reference>
<feature type="modified residue" description="4-aspartylphosphate" evidence="4">
    <location>
        <position position="55"/>
    </location>
</feature>
<sequence>MKAVRILVVEDETFVRMDAVEMLRDAGFDILEAVNADEAIRLLALHSDIRLIFTDVDMAGSINGLELATIVRKRWPPVRIVVTSGYYKVQAGDLPEGARFFPKPYRPDQIIDAVRELINATWEEESR</sequence>
<dbReference type="SUPFAM" id="SSF52172">
    <property type="entry name" value="CheY-like"/>
    <property type="match status" value="1"/>
</dbReference>
<reference evidence="8 9" key="2">
    <citation type="journal article" date="2020" name="Int. J. Syst. Evol. Microbiol.">
        <title>Description and complete genome sequences of Bradyrhizobium symbiodeficiens sp. nov., a non-symbiotic bacterium associated with legumes native to Canada.</title>
        <authorList>
            <person name="Bromfield E.S.P."/>
            <person name="Cloutier S."/>
            <person name="Nguyen H.D.T."/>
        </authorList>
    </citation>
    <scope>NUCLEOTIDE SEQUENCE [LARGE SCALE GENOMIC DNA]</scope>
    <source>
        <strain evidence="7 9">101S1MB</strain>
        <strain evidence="6 8">65S1MB</strain>
    </source>
</reference>
<name>A0A2U8QHA6_9BRAD</name>
<dbReference type="PANTHER" id="PTHR44591:SF3">
    <property type="entry name" value="RESPONSE REGULATORY DOMAIN-CONTAINING PROTEIN"/>
    <property type="match status" value="1"/>
</dbReference>
<keyword evidence="1 4" id="KW-0597">Phosphoprotein</keyword>
<evidence type="ECO:0000313" key="6">
    <source>
        <dbReference type="EMBL" id="QDF39256.2"/>
    </source>
</evidence>
<dbReference type="Proteomes" id="UP000500895">
    <property type="component" value="Chromosome"/>
</dbReference>
<dbReference type="Gene3D" id="3.40.50.2300">
    <property type="match status" value="1"/>
</dbReference>
<evidence type="ECO:0000256" key="4">
    <source>
        <dbReference type="PROSITE-ProRule" id="PRU00169"/>
    </source>
</evidence>
<dbReference type="Pfam" id="PF00072">
    <property type="entry name" value="Response_reg"/>
    <property type="match status" value="1"/>
</dbReference>
<protein>
    <submittedName>
        <fullName evidence="7">Response regulator</fullName>
    </submittedName>
</protein>
<keyword evidence="2" id="KW-0805">Transcription regulation</keyword>
<gene>
    <name evidence="6" type="ORF">FJN17_17755</name>
    <name evidence="7" type="ORF">HAV00_21450</name>
</gene>
<organism evidence="7 9">
    <name type="scientific">Bradyrhizobium symbiodeficiens</name>
    <dbReference type="NCBI Taxonomy" id="1404367"/>
    <lineage>
        <taxon>Bacteria</taxon>
        <taxon>Pseudomonadati</taxon>
        <taxon>Pseudomonadota</taxon>
        <taxon>Alphaproteobacteria</taxon>
        <taxon>Hyphomicrobiales</taxon>
        <taxon>Nitrobacteraceae</taxon>
        <taxon>Bradyrhizobium</taxon>
    </lineage>
</organism>
<keyword evidence="8" id="KW-1185">Reference proteome</keyword>
<dbReference type="SMART" id="SM00448">
    <property type="entry name" value="REC"/>
    <property type="match status" value="1"/>
</dbReference>
<dbReference type="EMBL" id="CP050066">
    <property type="protein sequence ID" value="QIP08666.2"/>
    <property type="molecule type" value="Genomic_DNA"/>
</dbReference>
<keyword evidence="3" id="KW-0804">Transcription</keyword>
<dbReference type="PROSITE" id="PS50110">
    <property type="entry name" value="RESPONSE_REGULATORY"/>
    <property type="match status" value="1"/>
</dbReference>
<evidence type="ECO:0000256" key="2">
    <source>
        <dbReference type="ARBA" id="ARBA00023015"/>
    </source>
</evidence>
<evidence type="ECO:0000256" key="1">
    <source>
        <dbReference type="ARBA" id="ARBA00022553"/>
    </source>
</evidence>
<dbReference type="GO" id="GO:0000160">
    <property type="term" value="P:phosphorelay signal transduction system"/>
    <property type="evidence" value="ECO:0007669"/>
    <property type="project" value="InterPro"/>
</dbReference>
<accession>A0A2U8QHA6</accession>
<dbReference type="AlphaFoldDB" id="A0A2U8QHA6"/>
<dbReference type="InterPro" id="IPR001789">
    <property type="entry name" value="Sig_transdc_resp-reg_receiver"/>
</dbReference>
<dbReference type="PANTHER" id="PTHR44591">
    <property type="entry name" value="STRESS RESPONSE REGULATOR PROTEIN 1"/>
    <property type="match status" value="1"/>
</dbReference>
<evidence type="ECO:0000256" key="3">
    <source>
        <dbReference type="ARBA" id="ARBA00023163"/>
    </source>
</evidence>
<evidence type="ECO:0000313" key="8">
    <source>
        <dbReference type="Proteomes" id="UP000319298"/>
    </source>
</evidence>
<feature type="domain" description="Response regulatory" evidence="5">
    <location>
        <begin position="5"/>
        <end position="118"/>
    </location>
</feature>
<evidence type="ECO:0000259" key="5">
    <source>
        <dbReference type="PROSITE" id="PS50110"/>
    </source>
</evidence>
<dbReference type="Proteomes" id="UP000319298">
    <property type="component" value="Chromosome"/>
</dbReference>